<keyword evidence="7" id="KW-1185">Reference proteome</keyword>
<dbReference type="PANTHER" id="PTHR43531:SF11">
    <property type="entry name" value="METHYL-ACCEPTING CHEMOTAXIS PROTEIN 3"/>
    <property type="match status" value="1"/>
</dbReference>
<keyword evidence="3" id="KW-0807">Transducer</keyword>
<keyword evidence="4" id="KW-1133">Transmembrane helix</keyword>
<dbReference type="GO" id="GO:0004888">
    <property type="term" value="F:transmembrane signaling receptor activity"/>
    <property type="evidence" value="ECO:0007669"/>
    <property type="project" value="InterPro"/>
</dbReference>
<dbReference type="PRINTS" id="PR00260">
    <property type="entry name" value="CHEMTRNSDUCR"/>
</dbReference>
<proteinExistence type="inferred from homology"/>
<feature type="transmembrane region" description="Helical" evidence="4">
    <location>
        <begin position="6"/>
        <end position="30"/>
    </location>
</feature>
<dbReference type="Proteomes" id="UP000291236">
    <property type="component" value="Chromosome"/>
</dbReference>
<dbReference type="InterPro" id="IPR051310">
    <property type="entry name" value="MCP_chemotaxis"/>
</dbReference>
<dbReference type="EMBL" id="AP019368">
    <property type="protein sequence ID" value="BBH52598.1"/>
    <property type="molecule type" value="Genomic_DNA"/>
</dbReference>
<dbReference type="GO" id="GO:0006935">
    <property type="term" value="P:chemotaxis"/>
    <property type="evidence" value="ECO:0007669"/>
    <property type="project" value="UniProtKB-KW"/>
</dbReference>
<dbReference type="SUPFAM" id="SSF58104">
    <property type="entry name" value="Methyl-accepting chemotaxis protein (MCP) signaling domain"/>
    <property type="match status" value="1"/>
</dbReference>
<dbReference type="PANTHER" id="PTHR43531">
    <property type="entry name" value="PROTEIN ICFG"/>
    <property type="match status" value="1"/>
</dbReference>
<evidence type="ECO:0000259" key="5">
    <source>
        <dbReference type="PROSITE" id="PS50111"/>
    </source>
</evidence>
<keyword evidence="4" id="KW-0472">Membrane</keyword>
<feature type="domain" description="Methyl-accepting transducer" evidence="5">
    <location>
        <begin position="225"/>
        <end position="454"/>
    </location>
</feature>
<keyword evidence="4" id="KW-0812">Transmembrane</keyword>
<evidence type="ECO:0000256" key="1">
    <source>
        <dbReference type="ARBA" id="ARBA00022500"/>
    </source>
</evidence>
<evidence type="ECO:0000313" key="6">
    <source>
        <dbReference type="EMBL" id="BBH52598.1"/>
    </source>
</evidence>
<sequence length="497" mass="54533">MNRKSLAYKLYTSVIIILIIVLISAIYTVLMINKTQGYAAETKSFWLPSIRIAHEYLDNLTLLRQSTLRIMIAQNEQNRKLFIDKWKKESEHIEELGKEYQEYITSEKERESYAKLQEDWKKYKGLNLKIVDLGKQGKTKEALTLIRETTDELIERMEVTLNNLIEINYKGAVQSTKLGANLTSITTLTMIAIISATALIALIIIIIIKTSMGSVSNAIENLKIQSVSTNKIAVTLKKSSNSLSSSITEQAASIHETSAAINEITSMVNRTTENATQSTIVAKAASEKAEEGQATMKRLVKAMDTIQESNVQLQNITGIIGQIHTKTAVINDIVAKTELLSLNASIESARAGEYGKGFAVVAEEVGTLAKMSGQSASEIQDLINKSLEQVNQILEVTKGRVAEGKKVTTEAKESFLQISDDIANMTNVIHQISDATREQEIGVRQIATAMTQIDKATQNSQAASTGAAESSTKLVEQSDSLDITAKDIELLVKGAVT</sequence>
<feature type="transmembrane region" description="Helical" evidence="4">
    <location>
        <begin position="185"/>
        <end position="208"/>
    </location>
</feature>
<dbReference type="CDD" id="cd19411">
    <property type="entry name" value="MCP2201-like_sensor"/>
    <property type="match status" value="1"/>
</dbReference>
<dbReference type="GO" id="GO:0007165">
    <property type="term" value="P:signal transduction"/>
    <property type="evidence" value="ECO:0007669"/>
    <property type="project" value="UniProtKB-KW"/>
</dbReference>
<gene>
    <name evidence="6" type="ORF">JCM31447_10390</name>
</gene>
<dbReference type="Pfam" id="PF12729">
    <property type="entry name" value="4HB_MCP_1"/>
    <property type="match status" value="1"/>
</dbReference>
<keyword evidence="1" id="KW-0145">Chemotaxis</keyword>
<dbReference type="SMART" id="SM00283">
    <property type="entry name" value="MA"/>
    <property type="match status" value="1"/>
</dbReference>
<dbReference type="PROSITE" id="PS50111">
    <property type="entry name" value="CHEMOTAXIS_TRANSDUC_2"/>
    <property type="match status" value="1"/>
</dbReference>
<evidence type="ECO:0000256" key="3">
    <source>
        <dbReference type="PROSITE-ProRule" id="PRU00284"/>
    </source>
</evidence>
<accession>A0A4P2VJC7</accession>
<evidence type="ECO:0000256" key="2">
    <source>
        <dbReference type="ARBA" id="ARBA00029447"/>
    </source>
</evidence>
<comment type="similarity">
    <text evidence="2">Belongs to the methyl-accepting chemotaxis (MCP) protein family.</text>
</comment>
<evidence type="ECO:0000313" key="7">
    <source>
        <dbReference type="Proteomes" id="UP000291236"/>
    </source>
</evidence>
<dbReference type="OrthoDB" id="2489132at2"/>
<protein>
    <submittedName>
        <fullName evidence="6">Chemotaxis protein</fullName>
    </submittedName>
</protein>
<dbReference type="InterPro" id="IPR004090">
    <property type="entry name" value="Chemotax_Me-accpt_rcpt"/>
</dbReference>
<dbReference type="InterPro" id="IPR024478">
    <property type="entry name" value="HlyB_4HB_MCP"/>
</dbReference>
<evidence type="ECO:0000256" key="4">
    <source>
        <dbReference type="SAM" id="Phobius"/>
    </source>
</evidence>
<dbReference type="InterPro" id="IPR004089">
    <property type="entry name" value="MCPsignal_dom"/>
</dbReference>
<dbReference type="RefSeq" id="WP_130607237.1">
    <property type="nucleotide sequence ID" value="NZ_AP019368.1"/>
</dbReference>
<dbReference type="Pfam" id="PF00015">
    <property type="entry name" value="MCPsignal"/>
    <property type="match status" value="1"/>
</dbReference>
<name>A0A4P2VJC7_FLUSA</name>
<dbReference type="Gene3D" id="1.10.287.950">
    <property type="entry name" value="Methyl-accepting chemotaxis protein"/>
    <property type="match status" value="1"/>
</dbReference>
<reference evidence="6 7" key="1">
    <citation type="submission" date="2018-12" db="EMBL/GenBank/DDBJ databases">
        <title>Rubrispira sanarue gen. nov., sp., nov., a member of the order Silvanigrellales, isolated from a brackish lake in Hamamatsu Japan.</title>
        <authorList>
            <person name="Maejima Y."/>
            <person name="Iino T."/>
            <person name="Muraguchi Y."/>
            <person name="Fukuda K."/>
            <person name="Nojiri H."/>
            <person name="Ohkuma M."/>
            <person name="Moriuchi R."/>
            <person name="Dohra H."/>
            <person name="Kimbara K."/>
            <person name="Shintani M."/>
        </authorList>
    </citation>
    <scope>NUCLEOTIDE SEQUENCE [LARGE SCALE GENOMIC DNA]</scope>
    <source>
        <strain evidence="6 7">RF1110005</strain>
    </source>
</reference>
<dbReference type="KEGG" id="sbf:JCM31447_10390"/>
<organism evidence="6 7">
    <name type="scientific">Fluviispira sanaruensis</name>
    <dbReference type="NCBI Taxonomy" id="2493639"/>
    <lineage>
        <taxon>Bacteria</taxon>
        <taxon>Pseudomonadati</taxon>
        <taxon>Bdellovibrionota</taxon>
        <taxon>Oligoflexia</taxon>
        <taxon>Silvanigrellales</taxon>
        <taxon>Silvanigrellaceae</taxon>
        <taxon>Fluviispira</taxon>
    </lineage>
</organism>
<dbReference type="GO" id="GO:0005886">
    <property type="term" value="C:plasma membrane"/>
    <property type="evidence" value="ECO:0007669"/>
    <property type="project" value="TreeGrafter"/>
</dbReference>
<dbReference type="InterPro" id="IPR047347">
    <property type="entry name" value="YvaQ-like_sensor"/>
</dbReference>
<dbReference type="AlphaFoldDB" id="A0A4P2VJC7"/>